<dbReference type="Proteomes" id="UP000007843">
    <property type="component" value="Chromosome"/>
</dbReference>
<feature type="signal peptide" evidence="6">
    <location>
        <begin position="1"/>
        <end position="27"/>
    </location>
</feature>
<organism evidence="8 9">
    <name type="scientific">Klebsiella michiganensis (strain ATCC 8724 / DSM 4798 / JCM 20051 / NBRC 3318 / NRRL B-199 / KCTC 1686 / BUCSAV 143 / CCM 1901)</name>
    <dbReference type="NCBI Taxonomy" id="1006551"/>
    <lineage>
        <taxon>Bacteria</taxon>
        <taxon>Pseudomonadati</taxon>
        <taxon>Pseudomonadota</taxon>
        <taxon>Gammaproteobacteria</taxon>
        <taxon>Enterobacterales</taxon>
        <taxon>Enterobacteriaceae</taxon>
        <taxon>Klebsiella/Raoultella group</taxon>
        <taxon>Klebsiella</taxon>
    </lineage>
</organism>
<dbReference type="KEGG" id="kox:KOX_22120"/>
<evidence type="ECO:0000313" key="9">
    <source>
        <dbReference type="Proteomes" id="UP000007843"/>
    </source>
</evidence>
<dbReference type="EMBL" id="CP003218">
    <property type="protein sequence ID" value="AEX06144.1"/>
    <property type="molecule type" value="Genomic_DNA"/>
</dbReference>
<comment type="similarity">
    <text evidence="1">Belongs to the peptidase C40 family.</text>
</comment>
<evidence type="ECO:0000256" key="6">
    <source>
        <dbReference type="SAM" id="SignalP"/>
    </source>
</evidence>
<feature type="region of interest" description="Disordered" evidence="5">
    <location>
        <begin position="29"/>
        <end position="84"/>
    </location>
</feature>
<evidence type="ECO:0000256" key="3">
    <source>
        <dbReference type="ARBA" id="ARBA00022801"/>
    </source>
</evidence>
<dbReference type="HOGENOM" id="CLU_016043_2_0_6"/>
<dbReference type="RefSeq" id="WP_014229604.1">
    <property type="nucleotide sequence ID" value="NC_016612.1"/>
</dbReference>
<dbReference type="InterPro" id="IPR038765">
    <property type="entry name" value="Papain-like_cys_pep_sf"/>
</dbReference>
<dbReference type="InterPro" id="IPR000064">
    <property type="entry name" value="NLP_P60_dom"/>
</dbReference>
<dbReference type="AlphaFoldDB" id="A0A0H3HCG9"/>
<feature type="compositionally biased region" description="Low complexity" evidence="5">
    <location>
        <begin position="55"/>
        <end position="84"/>
    </location>
</feature>
<evidence type="ECO:0000259" key="7">
    <source>
        <dbReference type="PROSITE" id="PS51935"/>
    </source>
</evidence>
<evidence type="ECO:0000256" key="2">
    <source>
        <dbReference type="ARBA" id="ARBA00022670"/>
    </source>
</evidence>
<feature type="chain" id="PRO_5002610817" evidence="6">
    <location>
        <begin position="28"/>
        <end position="284"/>
    </location>
</feature>
<evidence type="ECO:0000313" key="8">
    <source>
        <dbReference type="EMBL" id="AEX06144.1"/>
    </source>
</evidence>
<keyword evidence="2" id="KW-0645">Protease</keyword>
<reference evidence="8 9" key="1">
    <citation type="journal article" date="2012" name="J. Bacteriol.">
        <title>Complete genome sequence of Klebsiella oxytoca KCTC 1686, used in production of 2,3-butanediol.</title>
        <authorList>
            <person name="Shin S.H."/>
            <person name="Kim S."/>
            <person name="Kim J.Y."/>
            <person name="Lee S."/>
            <person name="Um Y."/>
            <person name="Oh M.K."/>
            <person name="Kim Y.R."/>
            <person name="Lee J."/>
            <person name="Yang K.S."/>
        </authorList>
    </citation>
    <scope>NUCLEOTIDE SEQUENCE [LARGE SCALE GENOMIC DNA]</scope>
    <source>
        <strain evidence="9">ATCC 8724 / DSM 4798 / JCM 20051 / NBRC 3318 / NRRL B-199 / KCTC 1686</strain>
    </source>
</reference>
<evidence type="ECO:0000256" key="5">
    <source>
        <dbReference type="SAM" id="MobiDB-lite"/>
    </source>
</evidence>
<dbReference type="PANTHER" id="PTHR47053">
    <property type="entry name" value="MUREIN DD-ENDOPEPTIDASE MEPH-RELATED"/>
    <property type="match status" value="1"/>
</dbReference>
<dbReference type="Pfam" id="PF00877">
    <property type="entry name" value="NLPC_P60"/>
    <property type="match status" value="1"/>
</dbReference>
<name>A0A0H3HCG9_KLEM8</name>
<dbReference type="PANTHER" id="PTHR47053:SF1">
    <property type="entry name" value="MUREIN DD-ENDOPEPTIDASE MEPH-RELATED"/>
    <property type="match status" value="1"/>
</dbReference>
<sequence length="284" mass="31133">MARLNKIAISLCALLFTSISLTPLAHASGHTHASATPKAHPAKGTTAERKKKAASSKSKTTAKTPSKKTSTASRSKSTASRQTASATKKCVLRKGYKKLCASSTRSIAESKMATASVQKKCVVRKGYKTRCKPVADEPQLTIADAHKARVQKAQSTAMSKLMDQIGKPYRWGGTSPRTGFDCSGLVYYAYKDLVKIHIPRTANEMYHLRDARPVDRGELQSGDLVFFRTRGRGTADHVGVYVGNGKFIQSPRTGRDIQITSLSDDYWVRHYVGARRVMTPKTIR</sequence>
<dbReference type="GO" id="GO:0008234">
    <property type="term" value="F:cysteine-type peptidase activity"/>
    <property type="evidence" value="ECO:0007669"/>
    <property type="project" value="UniProtKB-KW"/>
</dbReference>
<evidence type="ECO:0000256" key="4">
    <source>
        <dbReference type="ARBA" id="ARBA00022807"/>
    </source>
</evidence>
<evidence type="ECO:0000256" key="1">
    <source>
        <dbReference type="ARBA" id="ARBA00007074"/>
    </source>
</evidence>
<feature type="domain" description="NlpC/P60" evidence="7">
    <location>
        <begin position="151"/>
        <end position="278"/>
    </location>
</feature>
<keyword evidence="4" id="KW-0788">Thiol protease</keyword>
<dbReference type="InterPro" id="IPR051202">
    <property type="entry name" value="Peptidase_C40"/>
</dbReference>
<keyword evidence="3" id="KW-0378">Hydrolase</keyword>
<gene>
    <name evidence="8" type="ordered locus">KOX_22120</name>
</gene>
<proteinExistence type="inferred from homology"/>
<dbReference type="Gene3D" id="3.90.1720.10">
    <property type="entry name" value="endopeptidase domain like (from Nostoc punctiforme)"/>
    <property type="match status" value="1"/>
</dbReference>
<dbReference type="SUPFAM" id="SSF54001">
    <property type="entry name" value="Cysteine proteinases"/>
    <property type="match status" value="1"/>
</dbReference>
<protein>
    <submittedName>
        <fullName evidence="8">NlpC/P60 family protein</fullName>
    </submittedName>
</protein>
<dbReference type="GO" id="GO:0006508">
    <property type="term" value="P:proteolysis"/>
    <property type="evidence" value="ECO:0007669"/>
    <property type="project" value="UniProtKB-KW"/>
</dbReference>
<accession>A0A0H3HCG9</accession>
<dbReference type="PROSITE" id="PS51935">
    <property type="entry name" value="NLPC_P60"/>
    <property type="match status" value="1"/>
</dbReference>
<keyword evidence="6" id="KW-0732">Signal</keyword>